<evidence type="ECO:0000256" key="13">
    <source>
        <dbReference type="ARBA" id="ARBA00023239"/>
    </source>
</evidence>
<dbReference type="GO" id="GO:0004163">
    <property type="term" value="F:diphosphomevalonate decarboxylase activity"/>
    <property type="evidence" value="ECO:0007669"/>
    <property type="project" value="UniProtKB-EC"/>
</dbReference>
<evidence type="ECO:0000313" key="17">
    <source>
        <dbReference type="Proteomes" id="UP000327013"/>
    </source>
</evidence>
<dbReference type="InterPro" id="IPR041431">
    <property type="entry name" value="Mvd1_C"/>
</dbReference>
<evidence type="ECO:0000256" key="6">
    <source>
        <dbReference type="ARBA" id="ARBA00022840"/>
    </source>
</evidence>
<keyword evidence="10" id="KW-0576">Peroxisome</keyword>
<dbReference type="Gene3D" id="3.30.70.890">
    <property type="entry name" value="GHMP kinase, C-terminal domain"/>
    <property type="match status" value="1"/>
</dbReference>
<dbReference type="OrthoDB" id="10253702at2759"/>
<evidence type="ECO:0000256" key="7">
    <source>
        <dbReference type="ARBA" id="ARBA00022955"/>
    </source>
</evidence>
<name>A0A5N6L2U0_9ROSI</name>
<dbReference type="GO" id="GO:0016126">
    <property type="term" value="P:sterol biosynthetic process"/>
    <property type="evidence" value="ECO:0007669"/>
    <property type="project" value="UniProtKB-KW"/>
</dbReference>
<proteinExistence type="inferred from homology"/>
<dbReference type="GO" id="GO:0019287">
    <property type="term" value="P:isopentenyl diphosphate biosynthetic process, mevalonate pathway"/>
    <property type="evidence" value="ECO:0007669"/>
    <property type="project" value="InterPro"/>
</dbReference>
<comment type="caution">
    <text evidence="16">The sequence shown here is derived from an EMBL/GenBank/DDBJ whole genome shotgun (WGS) entry which is preliminary data.</text>
</comment>
<keyword evidence="17" id="KW-1185">Reference proteome</keyword>
<evidence type="ECO:0000256" key="12">
    <source>
        <dbReference type="ARBA" id="ARBA00023221"/>
    </source>
</evidence>
<dbReference type="SUPFAM" id="SSF54211">
    <property type="entry name" value="Ribosomal protein S5 domain 2-like"/>
    <property type="match status" value="1"/>
</dbReference>
<comment type="subcellular location">
    <subcellularLocation>
        <location evidence="1">Peroxisome</location>
    </subcellularLocation>
</comment>
<dbReference type="FunFam" id="3.30.70.890:FF:000005">
    <property type="entry name" value="Diphosphomevalonate decarboxylase"/>
    <property type="match status" value="1"/>
</dbReference>
<keyword evidence="12" id="KW-0753">Steroid metabolism</keyword>
<sequence length="554" mass="60339">MLCSKALSRQSSAPDILWVNTGTLRRSSKYVLCGLTAVILQGTIDHSQDHVRQERTISCQYWGKRDSTLNLPTNSSLSVTLNQKDLRTHTTASCSPSFTVDTLVLNNAPQDISTPRSQACLRELRTLRKQIEEADPSLPILSSYNLRIVSTNNFPTAAGLASSAAGFAAFVQAIANLYALPQSPQELSRIARQGSGSACRSLFGGYVAWDMGQQADGSDSRAVPIAPETHWPDMKAVILVISSAKKDVSSTAGMQTTVKTSSLFKSRAAETVPQRMKEMDAAIQARDFPKFGQLAMMDSNSFHATCADTWPPIFYLNDASRAAIRMVEAINAAAGEIVCAYTFDAGPNAVVFFEERNIAWIHECFRSIVGNVSGWESAQRSSTSKQPVVVDEKISTLLRNGVSSVILTSVGPGPIEVNEHLVNEDGSDVQVDLFYPPYPTALVGLPTFQLEAPLLPNALDGSDHLGLQYRINARNSCFCQLLHQTLAYGVILRRTFSYSKPLVVSKRHAIPKPCPCNRISSLISTRGIICIFADVIACQGSPLEIFAILDCDQR</sequence>
<evidence type="ECO:0000256" key="10">
    <source>
        <dbReference type="ARBA" id="ARBA00023140"/>
    </source>
</evidence>
<organism evidence="16 17">
    <name type="scientific">Carpinus fangiana</name>
    <dbReference type="NCBI Taxonomy" id="176857"/>
    <lineage>
        <taxon>Eukaryota</taxon>
        <taxon>Viridiplantae</taxon>
        <taxon>Streptophyta</taxon>
        <taxon>Embryophyta</taxon>
        <taxon>Tracheophyta</taxon>
        <taxon>Spermatophyta</taxon>
        <taxon>Magnoliopsida</taxon>
        <taxon>eudicotyledons</taxon>
        <taxon>Gunneridae</taxon>
        <taxon>Pentapetalae</taxon>
        <taxon>rosids</taxon>
        <taxon>fabids</taxon>
        <taxon>Fagales</taxon>
        <taxon>Betulaceae</taxon>
        <taxon>Carpinus</taxon>
    </lineage>
</organism>
<gene>
    <name evidence="16" type="ORF">FH972_026024</name>
</gene>
<dbReference type="InterPro" id="IPR020568">
    <property type="entry name" value="Ribosomal_Su5_D2-typ_SF"/>
</dbReference>
<dbReference type="AlphaFoldDB" id="A0A5N6L2U0"/>
<dbReference type="Pfam" id="PF18376">
    <property type="entry name" value="MDD_C"/>
    <property type="match status" value="1"/>
</dbReference>
<keyword evidence="9" id="KW-0443">Lipid metabolism</keyword>
<evidence type="ECO:0000256" key="4">
    <source>
        <dbReference type="ARBA" id="ARBA00022516"/>
    </source>
</evidence>
<dbReference type="Proteomes" id="UP000327013">
    <property type="component" value="Unassembled WGS sequence"/>
</dbReference>
<keyword evidence="11" id="KW-1207">Sterol metabolism</keyword>
<dbReference type="GO" id="GO:0005777">
    <property type="term" value="C:peroxisome"/>
    <property type="evidence" value="ECO:0007669"/>
    <property type="project" value="UniProtKB-SubCell"/>
</dbReference>
<dbReference type="InterPro" id="IPR036554">
    <property type="entry name" value="GHMP_kinase_C_sf"/>
</dbReference>
<dbReference type="InterPro" id="IPR014721">
    <property type="entry name" value="Ribsml_uS5_D2-typ_fold_subgr"/>
</dbReference>
<keyword evidence="8" id="KW-0756">Sterol biosynthesis</keyword>
<evidence type="ECO:0000256" key="8">
    <source>
        <dbReference type="ARBA" id="ARBA00023011"/>
    </source>
</evidence>
<keyword evidence="13" id="KW-0456">Lyase</keyword>
<dbReference type="EMBL" id="VIBQ01000075">
    <property type="protein sequence ID" value="KAB8621915.1"/>
    <property type="molecule type" value="Genomic_DNA"/>
</dbReference>
<dbReference type="GO" id="GO:0005524">
    <property type="term" value="F:ATP binding"/>
    <property type="evidence" value="ECO:0007669"/>
    <property type="project" value="UniProtKB-KW"/>
</dbReference>
<feature type="domain" description="Diphosphomevalonate decarboxylase-like N-terminal" evidence="15">
    <location>
        <begin position="60"/>
        <end position="222"/>
    </location>
</feature>
<keyword evidence="4" id="KW-0444">Lipid biosynthesis</keyword>
<dbReference type="SUPFAM" id="SSF55060">
    <property type="entry name" value="GHMP Kinase, C-terminal domain"/>
    <property type="match status" value="1"/>
</dbReference>
<dbReference type="EC" id="4.1.1.33" evidence="3"/>
<comment type="similarity">
    <text evidence="2">Belongs to the diphosphomevalonate decarboxylase family.</text>
</comment>
<evidence type="ECO:0000259" key="15">
    <source>
        <dbReference type="Pfam" id="PF22700"/>
    </source>
</evidence>
<dbReference type="NCBIfam" id="TIGR01240">
    <property type="entry name" value="mevDPdecarb"/>
    <property type="match status" value="1"/>
</dbReference>
<dbReference type="InterPro" id="IPR029765">
    <property type="entry name" value="Mev_diP_decarb"/>
</dbReference>
<evidence type="ECO:0000259" key="14">
    <source>
        <dbReference type="Pfam" id="PF18376"/>
    </source>
</evidence>
<dbReference type="GO" id="GO:0005829">
    <property type="term" value="C:cytosol"/>
    <property type="evidence" value="ECO:0007669"/>
    <property type="project" value="InterPro"/>
</dbReference>
<dbReference type="InterPro" id="IPR053859">
    <property type="entry name" value="MVD-like_N"/>
</dbReference>
<evidence type="ECO:0000256" key="5">
    <source>
        <dbReference type="ARBA" id="ARBA00022741"/>
    </source>
</evidence>
<protein>
    <recommendedName>
        <fullName evidence="3">diphosphomevalonate decarboxylase</fullName>
        <ecNumber evidence="3">4.1.1.33</ecNumber>
    </recommendedName>
</protein>
<dbReference type="PANTHER" id="PTHR10977">
    <property type="entry name" value="DIPHOSPHOMEVALONATE DECARBOXYLASE"/>
    <property type="match status" value="1"/>
</dbReference>
<dbReference type="PANTHER" id="PTHR10977:SF3">
    <property type="entry name" value="DIPHOSPHOMEVALONATE DECARBOXYLASE"/>
    <property type="match status" value="1"/>
</dbReference>
<evidence type="ECO:0000313" key="16">
    <source>
        <dbReference type="EMBL" id="KAB8621915.1"/>
    </source>
</evidence>
<keyword evidence="7" id="KW-0752">Steroid biosynthesis</keyword>
<evidence type="ECO:0000256" key="3">
    <source>
        <dbReference type="ARBA" id="ARBA00012296"/>
    </source>
</evidence>
<evidence type="ECO:0000256" key="11">
    <source>
        <dbReference type="ARBA" id="ARBA00023166"/>
    </source>
</evidence>
<reference evidence="16 17" key="1">
    <citation type="submission" date="2019-06" db="EMBL/GenBank/DDBJ databases">
        <title>A chromosomal-level reference genome of Carpinus fangiana (Coryloideae, Betulaceae).</title>
        <authorList>
            <person name="Yang X."/>
            <person name="Wang Z."/>
            <person name="Zhang L."/>
            <person name="Hao G."/>
            <person name="Liu J."/>
            <person name="Yang Y."/>
        </authorList>
    </citation>
    <scope>NUCLEOTIDE SEQUENCE [LARGE SCALE GENOMIC DNA]</scope>
    <source>
        <strain evidence="16">Cfa_2016G</strain>
        <tissue evidence="16">Leaf</tissue>
    </source>
</reference>
<dbReference type="Pfam" id="PF22700">
    <property type="entry name" value="MVD-like_N"/>
    <property type="match status" value="1"/>
</dbReference>
<evidence type="ECO:0000256" key="2">
    <source>
        <dbReference type="ARBA" id="ARBA00008831"/>
    </source>
</evidence>
<keyword evidence="6" id="KW-0067">ATP-binding</keyword>
<evidence type="ECO:0000256" key="9">
    <source>
        <dbReference type="ARBA" id="ARBA00023098"/>
    </source>
</evidence>
<accession>A0A5N6L2U0</accession>
<dbReference type="FunFam" id="3.30.230.10:FF:000018">
    <property type="entry name" value="Diphosphomevalonate decarboxylase"/>
    <property type="match status" value="1"/>
</dbReference>
<feature type="domain" description="Mvd1 C-terminal" evidence="14">
    <location>
        <begin position="236"/>
        <end position="415"/>
    </location>
</feature>
<evidence type="ECO:0000256" key="1">
    <source>
        <dbReference type="ARBA" id="ARBA00004275"/>
    </source>
</evidence>
<keyword evidence="5" id="KW-0547">Nucleotide-binding</keyword>
<dbReference type="Gene3D" id="3.30.230.10">
    <property type="match status" value="1"/>
</dbReference>